<dbReference type="AlphaFoldDB" id="A0A4C1UWS9"/>
<evidence type="ECO:0000313" key="3">
    <source>
        <dbReference type="Proteomes" id="UP000299102"/>
    </source>
</evidence>
<sequence length="111" mass="12321">MPSARDCPMDATRWASPHTKSRGDSARAELLVGFGRCSLVFIADTKSWIRSARETQDVNSANLHGFNTKTLTSTPLLVYLATTRQRPFVVHLVGAFVLVRRHLAAAIPYPR</sequence>
<name>A0A4C1UWS9_EUMVA</name>
<proteinExistence type="predicted"/>
<reference evidence="2 3" key="1">
    <citation type="journal article" date="2019" name="Commun. Biol.">
        <title>The bagworm genome reveals a unique fibroin gene that provides high tensile strength.</title>
        <authorList>
            <person name="Kono N."/>
            <person name="Nakamura H."/>
            <person name="Ohtoshi R."/>
            <person name="Tomita M."/>
            <person name="Numata K."/>
            <person name="Arakawa K."/>
        </authorList>
    </citation>
    <scope>NUCLEOTIDE SEQUENCE [LARGE SCALE GENOMIC DNA]</scope>
</reference>
<keyword evidence="3" id="KW-1185">Reference proteome</keyword>
<evidence type="ECO:0000256" key="1">
    <source>
        <dbReference type="SAM" id="MobiDB-lite"/>
    </source>
</evidence>
<dbReference type="EMBL" id="BGZK01000236">
    <property type="protein sequence ID" value="GBP30729.1"/>
    <property type="molecule type" value="Genomic_DNA"/>
</dbReference>
<comment type="caution">
    <text evidence="2">The sequence shown here is derived from an EMBL/GenBank/DDBJ whole genome shotgun (WGS) entry which is preliminary data.</text>
</comment>
<dbReference type="Proteomes" id="UP000299102">
    <property type="component" value="Unassembled WGS sequence"/>
</dbReference>
<accession>A0A4C1UWS9</accession>
<organism evidence="2 3">
    <name type="scientific">Eumeta variegata</name>
    <name type="common">Bagworm moth</name>
    <name type="synonym">Eumeta japonica</name>
    <dbReference type="NCBI Taxonomy" id="151549"/>
    <lineage>
        <taxon>Eukaryota</taxon>
        <taxon>Metazoa</taxon>
        <taxon>Ecdysozoa</taxon>
        <taxon>Arthropoda</taxon>
        <taxon>Hexapoda</taxon>
        <taxon>Insecta</taxon>
        <taxon>Pterygota</taxon>
        <taxon>Neoptera</taxon>
        <taxon>Endopterygota</taxon>
        <taxon>Lepidoptera</taxon>
        <taxon>Glossata</taxon>
        <taxon>Ditrysia</taxon>
        <taxon>Tineoidea</taxon>
        <taxon>Psychidae</taxon>
        <taxon>Oiketicinae</taxon>
        <taxon>Eumeta</taxon>
    </lineage>
</organism>
<feature type="region of interest" description="Disordered" evidence="1">
    <location>
        <begin position="1"/>
        <end position="22"/>
    </location>
</feature>
<protein>
    <submittedName>
        <fullName evidence="2">Uncharacterized protein</fullName>
    </submittedName>
</protein>
<gene>
    <name evidence="2" type="ORF">EVAR_75953_1</name>
</gene>
<evidence type="ECO:0000313" key="2">
    <source>
        <dbReference type="EMBL" id="GBP30729.1"/>
    </source>
</evidence>